<sequence>MLRLHETLSSALTKDRTTMTRRLPSLLLALLAPVPALAQGLSFDGTVGLGATGTEGTRGVGMVDVTLTVPLSRRIPLSFEAGTYMVVLEGKRPHETYAAFAWDDRFRIGVVRPAYDSVLPSVFERAAPFLAYERIEYARSHATVEAMRATAVPFGISAQGTEGALRWMVSAHKDDKGGFDAASVAASYQGTGWQIAAAVEGVWEHGGPDRVDAKLGARVALGPQVEAGLTLLSPDGNDRDDALAFDMTWTATEALSLMAFGETVRGGGDDAWGWRESTAFGPGPA</sequence>
<evidence type="ECO:0000313" key="1">
    <source>
        <dbReference type="EMBL" id="MEN9060175.1"/>
    </source>
</evidence>
<accession>A0AAW9SJ34</accession>
<reference evidence="1 2" key="1">
    <citation type="submission" date="2024-05" db="EMBL/GenBank/DDBJ databases">
        <title>Genome sequence of Ponticoccus litoralis KCCM 90028.</title>
        <authorList>
            <person name="Kim J.M."/>
            <person name="Lee J.K."/>
            <person name="Choi B.J."/>
            <person name="Bayburt H."/>
            <person name="Baek J.H."/>
            <person name="Jeon C.O."/>
        </authorList>
    </citation>
    <scope>NUCLEOTIDE SEQUENCE [LARGE SCALE GENOMIC DNA]</scope>
    <source>
        <strain evidence="1 2">KCCM 90028</strain>
    </source>
</reference>
<name>A0AAW9SJ34_9RHOB</name>
<keyword evidence="2" id="KW-1185">Reference proteome</keyword>
<dbReference type="RefSeq" id="WP_347165347.1">
    <property type="nucleotide sequence ID" value="NZ_JBDNCH010000002.1"/>
</dbReference>
<proteinExistence type="predicted"/>
<dbReference type="AlphaFoldDB" id="A0AAW9SJ34"/>
<evidence type="ECO:0000313" key="2">
    <source>
        <dbReference type="Proteomes" id="UP001428774"/>
    </source>
</evidence>
<dbReference type="EMBL" id="JBDNCH010000002">
    <property type="protein sequence ID" value="MEN9060175.1"/>
    <property type="molecule type" value="Genomic_DNA"/>
</dbReference>
<organism evidence="1 2">
    <name type="scientific">Ponticoccus litoralis</name>
    <dbReference type="NCBI Taxonomy" id="422297"/>
    <lineage>
        <taxon>Bacteria</taxon>
        <taxon>Pseudomonadati</taxon>
        <taxon>Pseudomonadota</taxon>
        <taxon>Alphaproteobacteria</taxon>
        <taxon>Rhodobacterales</taxon>
        <taxon>Roseobacteraceae</taxon>
        <taxon>Ponticoccus</taxon>
    </lineage>
</organism>
<dbReference type="Proteomes" id="UP001428774">
    <property type="component" value="Unassembled WGS sequence"/>
</dbReference>
<comment type="caution">
    <text evidence="1">The sequence shown here is derived from an EMBL/GenBank/DDBJ whole genome shotgun (WGS) entry which is preliminary data.</text>
</comment>
<protein>
    <submittedName>
        <fullName evidence="1">Uncharacterized protein</fullName>
    </submittedName>
</protein>
<gene>
    <name evidence="1" type="ORF">ABFB10_03080</name>
</gene>